<dbReference type="EMBL" id="MU004194">
    <property type="protein sequence ID" value="KAF2492297.1"/>
    <property type="molecule type" value="Genomic_DNA"/>
</dbReference>
<evidence type="ECO:0000259" key="2">
    <source>
        <dbReference type="Pfam" id="PF01636"/>
    </source>
</evidence>
<keyword evidence="4" id="KW-1185">Reference proteome</keyword>
<dbReference type="Proteomes" id="UP000799750">
    <property type="component" value="Unassembled WGS sequence"/>
</dbReference>
<dbReference type="OrthoDB" id="5598852at2759"/>
<dbReference type="InterPro" id="IPR011009">
    <property type="entry name" value="Kinase-like_dom_sf"/>
</dbReference>
<evidence type="ECO:0000313" key="3">
    <source>
        <dbReference type="EMBL" id="KAF2492297.1"/>
    </source>
</evidence>
<dbReference type="Pfam" id="PF01636">
    <property type="entry name" value="APH"/>
    <property type="match status" value="1"/>
</dbReference>
<organism evidence="3 4">
    <name type="scientific">Lophium mytilinum</name>
    <dbReference type="NCBI Taxonomy" id="390894"/>
    <lineage>
        <taxon>Eukaryota</taxon>
        <taxon>Fungi</taxon>
        <taxon>Dikarya</taxon>
        <taxon>Ascomycota</taxon>
        <taxon>Pezizomycotina</taxon>
        <taxon>Dothideomycetes</taxon>
        <taxon>Pleosporomycetidae</taxon>
        <taxon>Mytilinidiales</taxon>
        <taxon>Mytilinidiaceae</taxon>
        <taxon>Lophium</taxon>
    </lineage>
</organism>
<proteinExistence type="predicted"/>
<reference evidence="3" key="1">
    <citation type="journal article" date="2020" name="Stud. Mycol.">
        <title>101 Dothideomycetes genomes: a test case for predicting lifestyles and emergence of pathogens.</title>
        <authorList>
            <person name="Haridas S."/>
            <person name="Albert R."/>
            <person name="Binder M."/>
            <person name="Bloem J."/>
            <person name="Labutti K."/>
            <person name="Salamov A."/>
            <person name="Andreopoulos B."/>
            <person name="Baker S."/>
            <person name="Barry K."/>
            <person name="Bills G."/>
            <person name="Bluhm B."/>
            <person name="Cannon C."/>
            <person name="Castanera R."/>
            <person name="Culley D."/>
            <person name="Daum C."/>
            <person name="Ezra D."/>
            <person name="Gonzalez J."/>
            <person name="Henrissat B."/>
            <person name="Kuo A."/>
            <person name="Liang C."/>
            <person name="Lipzen A."/>
            <person name="Lutzoni F."/>
            <person name="Magnuson J."/>
            <person name="Mondo S."/>
            <person name="Nolan M."/>
            <person name="Ohm R."/>
            <person name="Pangilinan J."/>
            <person name="Park H.-J."/>
            <person name="Ramirez L."/>
            <person name="Alfaro M."/>
            <person name="Sun H."/>
            <person name="Tritt A."/>
            <person name="Yoshinaga Y."/>
            <person name="Zwiers L.-H."/>
            <person name="Turgeon B."/>
            <person name="Goodwin S."/>
            <person name="Spatafora J."/>
            <person name="Crous P."/>
            <person name="Grigoriev I."/>
        </authorList>
    </citation>
    <scope>NUCLEOTIDE SEQUENCE</scope>
    <source>
        <strain evidence="3">CBS 269.34</strain>
    </source>
</reference>
<evidence type="ECO:0000256" key="1">
    <source>
        <dbReference type="SAM" id="MobiDB-lite"/>
    </source>
</evidence>
<dbReference type="InterPro" id="IPR002575">
    <property type="entry name" value="Aminoglycoside_PTrfase"/>
</dbReference>
<gene>
    <name evidence="3" type="ORF">BU16DRAFT_109241</name>
</gene>
<feature type="region of interest" description="Disordered" evidence="1">
    <location>
        <begin position="59"/>
        <end position="80"/>
    </location>
</feature>
<dbReference type="Gene3D" id="3.90.1200.10">
    <property type="match status" value="1"/>
</dbReference>
<protein>
    <recommendedName>
        <fullName evidence="2">Aminoglycoside phosphotransferase domain-containing protein</fullName>
    </recommendedName>
</protein>
<sequence>MEMTLVSSVGGSILSELIKEECDEVVRKRWPGAEVSPCGTQGACSYTVLVSTKEISRREGKSKELRSEKGKDKLPGLERDERRNIIDAGKDIGCSKSRGQEHVNFIVQFRPERYALDIEIAGAAKGIYGPKCPLIEAVESRDHMAIPEGLRVYAVEFLAGTPYSKLQPRSRTLGLHEWARQSRLVKDFAQFVARGWPTSAPNLQTPSFLLSSSFPEQSTQMTGKVGASIKSRLAQLVSDLPTAALRTHAQSILYQLPFIESLPIVVNHGDVVPANILVEPTTGSLAGLVDWAEAEHLPFGTCLYGLEYLLGWIDLESNQSFVYFENVDELRDLFWNELTACIDIDLGMQELWKGRVALARDLGVLLWFGFAWDDGKIDRVVNRDDDPEVVECLEAFLRVDIGRARL</sequence>
<dbReference type="AlphaFoldDB" id="A0A6A6QN10"/>
<dbReference type="SUPFAM" id="SSF56112">
    <property type="entry name" value="Protein kinase-like (PK-like)"/>
    <property type="match status" value="1"/>
</dbReference>
<name>A0A6A6QN10_9PEZI</name>
<evidence type="ECO:0000313" key="4">
    <source>
        <dbReference type="Proteomes" id="UP000799750"/>
    </source>
</evidence>
<accession>A0A6A6QN10</accession>
<feature type="domain" description="Aminoglycoside phosphotransferase" evidence="2">
    <location>
        <begin position="148"/>
        <end position="295"/>
    </location>
</feature>